<dbReference type="Pfam" id="PF01593">
    <property type="entry name" value="Amino_oxidase"/>
    <property type="match status" value="1"/>
</dbReference>
<sequence length="527" mass="58538">MTVHSKTVIIVGAGVAGLAAADALAKHPSFHVTLLEARDRIGGRVYTQRNTIDPTLPSNAKIPVSCHSVPIDVGASWIHGVDNSNPLLQLTKEGHCEYVHTDSSIMFLEPGQPAESLEDSDHIWAVVWDILDEAQEYAAEHRDTISDQTSFQEWLTNYLEEKQSHDPEGENYMSEKDKKLVPCLAMYWADENAIPLDKVSLKYMDAEKIFPGDHSIVTNGFDRVVKVISKNLNRTRVLLEHVVHKIEYNETFVKVSTNNGSFTADVVLVAVPLGVLKANDITFSPPLPEQKQLAIERLGFGTMFKIVLYFKECFWPKDKHFINFLPTEIVVTSKPDPKLTGHLNSKQVEALTTYMRDLANYSSLIPLYNAPMLIGYATNRSAELMEQLTDEEAMEVYVCQLSHYYDELIQDPERYRPIKCFLTRWHSDPFAHGSYTSIPVGAHLSDIEAFEIPVGARSYASLSSVDETEAVTSGNVNDDHKATVSSLDDPSTGCVFFAGEHTSSGSFASVHGAIMSGRLAAAKISDQ</sequence>
<dbReference type="GO" id="GO:0016491">
    <property type="term" value="F:oxidoreductase activity"/>
    <property type="evidence" value="ECO:0007669"/>
    <property type="project" value="InterPro"/>
</dbReference>
<dbReference type="PRINTS" id="PR00419">
    <property type="entry name" value="ADXRDTASE"/>
</dbReference>
<name>A0A086TLV3_9FUNG</name>
<dbReference type="Gene3D" id="3.90.660.10">
    <property type="match status" value="1"/>
</dbReference>
<proteinExistence type="predicted"/>
<keyword evidence="3" id="KW-1185">Reference proteome</keyword>
<dbReference type="PANTHER" id="PTHR10742:SF410">
    <property type="entry name" value="LYSINE-SPECIFIC HISTONE DEMETHYLASE 2"/>
    <property type="match status" value="1"/>
</dbReference>
<organism evidence="2 3">
    <name type="scientific">Podila verticillata NRRL 6337</name>
    <dbReference type="NCBI Taxonomy" id="1069443"/>
    <lineage>
        <taxon>Eukaryota</taxon>
        <taxon>Fungi</taxon>
        <taxon>Fungi incertae sedis</taxon>
        <taxon>Mucoromycota</taxon>
        <taxon>Mortierellomycotina</taxon>
        <taxon>Mortierellomycetes</taxon>
        <taxon>Mortierellales</taxon>
        <taxon>Mortierellaceae</taxon>
        <taxon>Podila</taxon>
    </lineage>
</organism>
<dbReference type="EMBL" id="KN042430">
    <property type="protein sequence ID" value="KFH62930.1"/>
    <property type="molecule type" value="Genomic_DNA"/>
</dbReference>
<evidence type="ECO:0000313" key="3">
    <source>
        <dbReference type="Proteomes" id="UP000243308"/>
    </source>
</evidence>
<dbReference type="Gene3D" id="3.50.50.60">
    <property type="entry name" value="FAD/NAD(P)-binding domain"/>
    <property type="match status" value="1"/>
</dbReference>
<reference evidence="2 3" key="1">
    <citation type="submission" date="2011-02" db="EMBL/GenBank/DDBJ databases">
        <title>The Genome Sequence of Mortierella verticillata NRRL 6337.</title>
        <authorList>
            <consortium name="The Broad Institute Genome Sequencing Platform"/>
            <person name="Russ C."/>
            <person name="Cuomo C."/>
            <person name="Burger G."/>
            <person name="Gray M.W."/>
            <person name="Holland P.W.H."/>
            <person name="King N."/>
            <person name="Lang F.B.F."/>
            <person name="Roger A.J."/>
            <person name="Ruiz-Trillo I."/>
            <person name="Young S.K."/>
            <person name="Zeng Q."/>
            <person name="Gargeya S."/>
            <person name="Alvarado L."/>
            <person name="Berlin A."/>
            <person name="Chapman S.B."/>
            <person name="Chen Z."/>
            <person name="Freedman E."/>
            <person name="Gellesch M."/>
            <person name="Goldberg J."/>
            <person name="Griggs A."/>
            <person name="Gujja S."/>
            <person name="Heilman E."/>
            <person name="Heiman D."/>
            <person name="Howarth C."/>
            <person name="Mehta T."/>
            <person name="Neiman D."/>
            <person name="Pearson M."/>
            <person name="Roberts A."/>
            <person name="Saif S."/>
            <person name="Shea T."/>
            <person name="Shenoy N."/>
            <person name="Sisk P."/>
            <person name="Stolte C."/>
            <person name="Sykes S."/>
            <person name="White J."/>
            <person name="Yandava C."/>
            <person name="Haas B."/>
            <person name="Nusbaum C."/>
            <person name="Birren B."/>
        </authorList>
    </citation>
    <scope>NUCLEOTIDE SEQUENCE [LARGE SCALE GENOMIC DNA]</scope>
    <source>
        <strain evidence="2 3">NRRL 6337</strain>
    </source>
</reference>
<dbReference type="InterPro" id="IPR050281">
    <property type="entry name" value="Flavin_monoamine_oxidase"/>
</dbReference>
<dbReference type="InterPro" id="IPR002937">
    <property type="entry name" value="Amino_oxidase"/>
</dbReference>
<evidence type="ECO:0000313" key="2">
    <source>
        <dbReference type="EMBL" id="KFH62930.1"/>
    </source>
</evidence>
<dbReference type="OrthoDB" id="5046242at2759"/>
<feature type="domain" description="Amine oxidase" evidence="1">
    <location>
        <begin position="15"/>
        <end position="524"/>
    </location>
</feature>
<dbReference type="AlphaFoldDB" id="A0A086TLV3"/>
<evidence type="ECO:0000259" key="1">
    <source>
        <dbReference type="Pfam" id="PF01593"/>
    </source>
</evidence>
<protein>
    <recommendedName>
        <fullName evidence="1">Amine oxidase domain-containing protein</fullName>
    </recommendedName>
</protein>
<dbReference type="PANTHER" id="PTHR10742">
    <property type="entry name" value="FLAVIN MONOAMINE OXIDASE"/>
    <property type="match status" value="1"/>
</dbReference>
<dbReference type="SUPFAM" id="SSF51905">
    <property type="entry name" value="FAD/NAD(P)-binding domain"/>
    <property type="match status" value="1"/>
</dbReference>
<dbReference type="Proteomes" id="UP000243308">
    <property type="component" value="Unassembled WGS sequence"/>
</dbReference>
<gene>
    <name evidence="2" type="ORF">MVEG_11454</name>
</gene>
<dbReference type="SUPFAM" id="SSF54373">
    <property type="entry name" value="FAD-linked reductases, C-terminal domain"/>
    <property type="match status" value="1"/>
</dbReference>
<accession>A0A086TLV3</accession>
<dbReference type="InterPro" id="IPR036188">
    <property type="entry name" value="FAD/NAD-bd_sf"/>
</dbReference>